<feature type="domain" description="HTH CENPB-type" evidence="4">
    <location>
        <begin position="74"/>
        <end position="142"/>
    </location>
</feature>
<evidence type="ECO:0000259" key="4">
    <source>
        <dbReference type="Pfam" id="PF03221"/>
    </source>
</evidence>
<dbReference type="GO" id="GO:0003677">
    <property type="term" value="F:DNA binding"/>
    <property type="evidence" value="ECO:0007669"/>
    <property type="project" value="UniProtKB-KW"/>
</dbReference>
<evidence type="ECO:0000256" key="2">
    <source>
        <dbReference type="SAM" id="MobiDB-lite"/>
    </source>
</evidence>
<evidence type="ECO:0000259" key="3">
    <source>
        <dbReference type="Pfam" id="PF03184"/>
    </source>
</evidence>
<dbReference type="PANTHER" id="PTHR19303">
    <property type="entry name" value="TRANSPOSON"/>
    <property type="match status" value="1"/>
</dbReference>
<dbReference type="Proteomes" id="UP000327044">
    <property type="component" value="Unassembled WGS sequence"/>
</dbReference>
<dbReference type="Pfam" id="PF03221">
    <property type="entry name" value="HTH_Tnp_Tc5"/>
    <property type="match status" value="1"/>
</dbReference>
<evidence type="ECO:0008006" key="7">
    <source>
        <dbReference type="Google" id="ProtNLM"/>
    </source>
</evidence>
<feature type="domain" description="DDE-1" evidence="3">
    <location>
        <begin position="226"/>
        <end position="386"/>
    </location>
</feature>
<dbReference type="PANTHER" id="PTHR19303:SF74">
    <property type="entry name" value="POGO TRANSPOSABLE ELEMENT WITH KRAB DOMAIN"/>
    <property type="match status" value="1"/>
</dbReference>
<gene>
    <name evidence="5" type="ORF">PPYR_02572</name>
</gene>
<dbReference type="InterPro" id="IPR036397">
    <property type="entry name" value="RNaseH_sf"/>
</dbReference>
<feature type="compositionally biased region" description="Polar residues" evidence="2">
    <location>
        <begin position="427"/>
        <end position="451"/>
    </location>
</feature>
<keyword evidence="1" id="KW-0238">DNA-binding</keyword>
<feature type="compositionally biased region" description="Basic residues" evidence="2">
    <location>
        <begin position="478"/>
        <end position="492"/>
    </location>
</feature>
<dbReference type="InterPro" id="IPR050863">
    <property type="entry name" value="CenT-Element_Derived"/>
</dbReference>
<sequence length="653" mass="74811">MPRTYRKLTERTFPENSMKNAVIAVLRENVSIRKSAERYQIKKSRLCNYVQQARQIGIENMSFGPNFKKKLVFTSEMEKRLSEYLIKCSKMFYGLTPTAVKRLAYEYAKKNSLKFPDKWEKDQQAGRDWLSGFLKRNVNLSIRTPEATSLARMTSFNKTNIEPFFDKLQLLIQRYSLTSSQIYNLDETGVTTVQRVQKVITRKGLHQVGQATSRERGELITQVGIICANGTALPPVWVFPRQRFDEKRMMQGLTETGALGLVYKTGWMTCENFINVLKHIVKHTHCSLENRILLILDNHESHVSINSVDYCRENGITLLTLPPHTSNKTQPLDRTVFGPFKTFLNQACDGWMISHPAQTLTIYDLPPLCSLAWDRAANPVNIKSGFRCTGIWPYDRNVFSEDEFLSSSVTDRPTTSDTPQTTPDISRITSETSLITPVSLEATPSTSQASPSHLHVTPETEETEFVSPEVVRPYPKAAPRKTNRRGPPKRKSIIATDTPEKEDLIKRKTKTIPPKVKQAKRKVVETSSESEPERWKETDSDDDDVDIFGDLDDTNYDNTNVEVGKYAVVKVYRNKSTEARHFVAKVREKLASGYEVEFYRRQYPSYRFLVTDEVALVLVKDIVAVLPAPLIDKRPRFLNMVYFNVDLQEYSLL</sequence>
<proteinExistence type="predicted"/>
<name>A0A5N4B7M0_PHOPY</name>
<dbReference type="Gene3D" id="3.30.420.10">
    <property type="entry name" value="Ribonuclease H-like superfamily/Ribonuclease H"/>
    <property type="match status" value="1"/>
</dbReference>
<evidence type="ECO:0000313" key="6">
    <source>
        <dbReference type="Proteomes" id="UP000327044"/>
    </source>
</evidence>
<feature type="compositionally biased region" description="Low complexity" evidence="2">
    <location>
        <begin position="410"/>
        <end position="424"/>
    </location>
</feature>
<dbReference type="EMBL" id="VVIM01000001">
    <property type="protein sequence ID" value="KAB0805602.1"/>
    <property type="molecule type" value="Genomic_DNA"/>
</dbReference>
<dbReference type="InParanoid" id="A0A5N4B7M0"/>
<organism evidence="5 6">
    <name type="scientific">Photinus pyralis</name>
    <name type="common">Common eastern firefly</name>
    <name type="synonym">Lampyris pyralis</name>
    <dbReference type="NCBI Taxonomy" id="7054"/>
    <lineage>
        <taxon>Eukaryota</taxon>
        <taxon>Metazoa</taxon>
        <taxon>Ecdysozoa</taxon>
        <taxon>Arthropoda</taxon>
        <taxon>Hexapoda</taxon>
        <taxon>Insecta</taxon>
        <taxon>Pterygota</taxon>
        <taxon>Neoptera</taxon>
        <taxon>Endopterygota</taxon>
        <taxon>Coleoptera</taxon>
        <taxon>Polyphaga</taxon>
        <taxon>Elateriformia</taxon>
        <taxon>Elateroidea</taxon>
        <taxon>Lampyridae</taxon>
        <taxon>Lampyrinae</taxon>
        <taxon>Photinus</taxon>
    </lineage>
</organism>
<protein>
    <recommendedName>
        <fullName evidence="7">HTH CENPB-type domain-containing protein</fullName>
    </recommendedName>
</protein>
<dbReference type="GO" id="GO:0005634">
    <property type="term" value="C:nucleus"/>
    <property type="evidence" value="ECO:0007669"/>
    <property type="project" value="TreeGrafter"/>
</dbReference>
<accession>A0A5N4B7M0</accession>
<evidence type="ECO:0000256" key="1">
    <source>
        <dbReference type="ARBA" id="ARBA00023125"/>
    </source>
</evidence>
<comment type="caution">
    <text evidence="5">The sequence shown here is derived from an EMBL/GenBank/DDBJ whole genome shotgun (WGS) entry which is preliminary data.</text>
</comment>
<dbReference type="Pfam" id="PF03184">
    <property type="entry name" value="DDE_1"/>
    <property type="match status" value="1"/>
</dbReference>
<keyword evidence="6" id="KW-1185">Reference proteome</keyword>
<dbReference type="InterPro" id="IPR006600">
    <property type="entry name" value="HTH_CenpB_DNA-bd_dom"/>
</dbReference>
<evidence type="ECO:0000313" key="5">
    <source>
        <dbReference type="EMBL" id="KAB0805602.1"/>
    </source>
</evidence>
<reference evidence="5 6" key="1">
    <citation type="journal article" date="2018" name="Elife">
        <title>Firefly genomes illuminate parallel origins of bioluminescence in beetles.</title>
        <authorList>
            <person name="Fallon T.R."/>
            <person name="Lower S.E."/>
            <person name="Chang C.H."/>
            <person name="Bessho-Uehara M."/>
            <person name="Martin G.J."/>
            <person name="Bewick A.J."/>
            <person name="Behringer M."/>
            <person name="Debat H.J."/>
            <person name="Wong I."/>
            <person name="Day J.C."/>
            <person name="Suvorov A."/>
            <person name="Silva C.J."/>
            <person name="Stanger-Hall K.F."/>
            <person name="Hall D.W."/>
            <person name="Schmitz R.J."/>
            <person name="Nelson D.R."/>
            <person name="Lewis S.M."/>
            <person name="Shigenobu S."/>
            <person name="Bybee S.M."/>
            <person name="Larracuente A.M."/>
            <person name="Oba Y."/>
            <person name="Weng J.K."/>
        </authorList>
    </citation>
    <scope>NUCLEOTIDE SEQUENCE [LARGE SCALE GENOMIC DNA]</scope>
    <source>
        <strain evidence="5">1611_PpyrPB1</strain>
        <tissue evidence="5">Whole body</tissue>
    </source>
</reference>
<dbReference type="AlphaFoldDB" id="A0A5N4B7M0"/>
<feature type="region of interest" description="Disordered" evidence="2">
    <location>
        <begin position="406"/>
        <end position="542"/>
    </location>
</feature>
<dbReference type="InterPro" id="IPR004875">
    <property type="entry name" value="DDE_SF_endonuclease_dom"/>
</dbReference>